<dbReference type="InterPro" id="IPR027271">
    <property type="entry name" value="Acetolactate_synth/TF_NikR_C"/>
</dbReference>
<dbReference type="NCBIfam" id="NF008864">
    <property type="entry name" value="PRK11895.1"/>
    <property type="match status" value="1"/>
</dbReference>
<dbReference type="FunFam" id="3.30.70.1150:FF:000001">
    <property type="entry name" value="Acetolactate synthase small subunit"/>
    <property type="match status" value="1"/>
</dbReference>
<dbReference type="EC" id="2.2.1.6" evidence="8"/>
<evidence type="ECO:0000313" key="10">
    <source>
        <dbReference type="EMBL" id="KPL70141.1"/>
    </source>
</evidence>
<dbReference type="UniPathway" id="UPA00047">
    <property type="reaction ID" value="UER00055"/>
</dbReference>
<dbReference type="GO" id="GO:0005829">
    <property type="term" value="C:cytosol"/>
    <property type="evidence" value="ECO:0007669"/>
    <property type="project" value="TreeGrafter"/>
</dbReference>
<dbReference type="Gene3D" id="3.30.70.260">
    <property type="match status" value="1"/>
</dbReference>
<dbReference type="InterPro" id="IPR045865">
    <property type="entry name" value="ACT-like_dom_sf"/>
</dbReference>
<evidence type="ECO:0000256" key="5">
    <source>
        <dbReference type="ARBA" id="ARBA00022605"/>
    </source>
</evidence>
<dbReference type="UniPathway" id="UPA00049">
    <property type="reaction ID" value="UER00059"/>
</dbReference>
<dbReference type="SUPFAM" id="SSF55021">
    <property type="entry name" value="ACT-like"/>
    <property type="match status" value="2"/>
</dbReference>
<comment type="similarity">
    <text evidence="3 8">Belongs to the acetolactate synthase small subunit family.</text>
</comment>
<evidence type="ECO:0000259" key="9">
    <source>
        <dbReference type="PROSITE" id="PS51671"/>
    </source>
</evidence>
<accession>A0A0P6X5F3</accession>
<keyword evidence="6 8" id="KW-0100">Branched-chain amino acid biosynthesis</keyword>
<dbReference type="PANTHER" id="PTHR30239:SF0">
    <property type="entry name" value="ACETOLACTATE SYNTHASE SMALL SUBUNIT 1, CHLOROPLASTIC"/>
    <property type="match status" value="1"/>
</dbReference>
<dbReference type="Pfam" id="PF22629">
    <property type="entry name" value="ACT_AHAS_ss"/>
    <property type="match status" value="1"/>
</dbReference>
<name>A0A0P6X5F3_9CHLR</name>
<feature type="domain" description="ACT" evidence="9">
    <location>
        <begin position="4"/>
        <end position="81"/>
    </location>
</feature>
<proteinExistence type="inferred from homology"/>
<evidence type="ECO:0000256" key="2">
    <source>
        <dbReference type="ARBA" id="ARBA00005025"/>
    </source>
</evidence>
<comment type="pathway">
    <text evidence="1 8">Amino-acid biosynthesis; L-isoleucine biosynthesis; L-isoleucine from 2-oxobutanoate: step 1/4.</text>
</comment>
<protein>
    <recommendedName>
        <fullName evidence="8">Acetolactate synthase small subunit</fullName>
        <shortName evidence="8">AHAS</shortName>
        <shortName evidence="8">ALS</shortName>
        <ecNumber evidence="8">2.2.1.6</ecNumber>
    </recommendedName>
    <alternativeName>
        <fullName evidence="8">Acetohydroxy-acid synthase small subunit</fullName>
    </alternativeName>
</protein>
<dbReference type="PROSITE" id="PS51671">
    <property type="entry name" value="ACT"/>
    <property type="match status" value="1"/>
</dbReference>
<comment type="subunit">
    <text evidence="4 8">Dimer of large and small chains.</text>
</comment>
<dbReference type="GO" id="GO:0003984">
    <property type="term" value="F:acetolactate synthase activity"/>
    <property type="evidence" value="ECO:0007669"/>
    <property type="project" value="UniProtKB-UniRule"/>
</dbReference>
<evidence type="ECO:0000313" key="11">
    <source>
        <dbReference type="Proteomes" id="UP000050417"/>
    </source>
</evidence>
<keyword evidence="8" id="KW-0808">Transferase</keyword>
<comment type="function">
    <text evidence="8">Catalyzes the conversion of 2 pyruvate molecules into acetolactate in the first common step of the biosynthetic pathway of the branched-amino acids such as leucine, isoleucine, and valine.</text>
</comment>
<organism evidence="10 11">
    <name type="scientific">Ornatilinea apprima</name>
    <dbReference type="NCBI Taxonomy" id="1134406"/>
    <lineage>
        <taxon>Bacteria</taxon>
        <taxon>Bacillati</taxon>
        <taxon>Chloroflexota</taxon>
        <taxon>Anaerolineae</taxon>
        <taxon>Anaerolineales</taxon>
        <taxon>Anaerolineaceae</taxon>
        <taxon>Ornatilinea</taxon>
    </lineage>
</organism>
<dbReference type="GO" id="GO:0009099">
    <property type="term" value="P:L-valine biosynthetic process"/>
    <property type="evidence" value="ECO:0007669"/>
    <property type="project" value="UniProtKB-UniRule"/>
</dbReference>
<evidence type="ECO:0000256" key="7">
    <source>
        <dbReference type="ARBA" id="ARBA00048670"/>
    </source>
</evidence>
<sequence>MQHTLVALVEDKPGVLNRVASLFRRRAFNIESLTVGHTDCPGVSRMTIVVDSNEVSTEQVVNNLYKLVNTLHVTDLAATPSVQRDLALIKVRSEAATRTEIMQLVDVYRARIVDVANDSMIVEITGVEEKINSFVDVLKPFGIVEMVRTGIVAMARGSNANPEFNLHTVQNDSSYVSQEYCQ</sequence>
<evidence type="ECO:0000256" key="4">
    <source>
        <dbReference type="ARBA" id="ARBA00011744"/>
    </source>
</evidence>
<evidence type="ECO:0000256" key="6">
    <source>
        <dbReference type="ARBA" id="ARBA00023304"/>
    </source>
</evidence>
<dbReference type="AlphaFoldDB" id="A0A0P6X5F3"/>
<keyword evidence="11" id="KW-1185">Reference proteome</keyword>
<dbReference type="InterPro" id="IPR004789">
    <property type="entry name" value="Acetalactate_synth_ssu"/>
</dbReference>
<dbReference type="OrthoDB" id="9787365at2"/>
<dbReference type="InterPro" id="IPR039557">
    <property type="entry name" value="AHAS_ACT"/>
</dbReference>
<dbReference type="NCBIfam" id="TIGR00119">
    <property type="entry name" value="acolac_sm"/>
    <property type="match status" value="1"/>
</dbReference>
<dbReference type="GO" id="GO:0009097">
    <property type="term" value="P:isoleucine biosynthetic process"/>
    <property type="evidence" value="ECO:0007669"/>
    <property type="project" value="UniProtKB-UniRule"/>
</dbReference>
<dbReference type="Gene3D" id="3.30.70.1150">
    <property type="entry name" value="ACT-like. Chain A, domain 2"/>
    <property type="match status" value="1"/>
</dbReference>
<dbReference type="FunFam" id="3.30.70.260:FF:000001">
    <property type="entry name" value="Acetolactate synthase, small subunit"/>
    <property type="match status" value="1"/>
</dbReference>
<comment type="catalytic activity">
    <reaction evidence="7 8">
        <text>2 pyruvate + H(+) = (2S)-2-acetolactate + CO2</text>
        <dbReference type="Rhea" id="RHEA:25249"/>
        <dbReference type="ChEBI" id="CHEBI:15361"/>
        <dbReference type="ChEBI" id="CHEBI:15378"/>
        <dbReference type="ChEBI" id="CHEBI:16526"/>
        <dbReference type="ChEBI" id="CHEBI:58476"/>
        <dbReference type="EC" id="2.2.1.6"/>
    </reaction>
</comment>
<dbReference type="GO" id="GO:1990610">
    <property type="term" value="F:acetolactate synthase regulator activity"/>
    <property type="evidence" value="ECO:0007669"/>
    <property type="project" value="UniProtKB-UniRule"/>
</dbReference>
<comment type="caution">
    <text evidence="10">The sequence shown here is derived from an EMBL/GenBank/DDBJ whole genome shotgun (WGS) entry which is preliminary data.</text>
</comment>
<dbReference type="InterPro" id="IPR019455">
    <property type="entry name" value="Acetolactate_synth_ssu_C"/>
</dbReference>
<dbReference type="PATRIC" id="fig|1134406.4.peg.3131"/>
<dbReference type="RefSeq" id="WP_075064634.1">
    <property type="nucleotide sequence ID" value="NZ_LGCL01000045.1"/>
</dbReference>
<gene>
    <name evidence="10" type="ORF">ADN00_19090</name>
</gene>
<dbReference type="EMBL" id="LGCL01000045">
    <property type="protein sequence ID" value="KPL70141.1"/>
    <property type="molecule type" value="Genomic_DNA"/>
</dbReference>
<evidence type="ECO:0000256" key="8">
    <source>
        <dbReference type="RuleBase" id="RU368092"/>
    </source>
</evidence>
<keyword evidence="5 8" id="KW-0028">Amino-acid biosynthesis</keyword>
<dbReference type="STRING" id="1134406.ADN00_19090"/>
<dbReference type="PANTHER" id="PTHR30239">
    <property type="entry name" value="ACETOLACTATE SYNTHASE SMALL SUBUNIT"/>
    <property type="match status" value="1"/>
</dbReference>
<dbReference type="Proteomes" id="UP000050417">
    <property type="component" value="Unassembled WGS sequence"/>
</dbReference>
<comment type="pathway">
    <text evidence="2 8">Amino-acid biosynthesis; L-valine biosynthesis; L-valine from pyruvate: step 1/4.</text>
</comment>
<evidence type="ECO:0000256" key="1">
    <source>
        <dbReference type="ARBA" id="ARBA00004974"/>
    </source>
</evidence>
<evidence type="ECO:0000256" key="3">
    <source>
        <dbReference type="ARBA" id="ARBA00006341"/>
    </source>
</evidence>
<dbReference type="InterPro" id="IPR054480">
    <property type="entry name" value="AHAS_small-like_ACT"/>
</dbReference>
<dbReference type="InterPro" id="IPR002912">
    <property type="entry name" value="ACT_dom"/>
</dbReference>
<dbReference type="CDD" id="cd04878">
    <property type="entry name" value="ACT_AHAS"/>
    <property type="match status" value="1"/>
</dbReference>
<dbReference type="Pfam" id="PF10369">
    <property type="entry name" value="ALS_ss_C"/>
    <property type="match status" value="1"/>
</dbReference>
<reference evidence="10 11" key="1">
    <citation type="submission" date="2015-07" db="EMBL/GenBank/DDBJ databases">
        <title>Genome sequence of Ornatilinea apprima DSM 23815.</title>
        <authorList>
            <person name="Hemp J."/>
            <person name="Ward L.M."/>
            <person name="Pace L.A."/>
            <person name="Fischer W.W."/>
        </authorList>
    </citation>
    <scope>NUCLEOTIDE SEQUENCE [LARGE SCALE GENOMIC DNA]</scope>
    <source>
        <strain evidence="10 11">P3M-1</strain>
    </source>
</reference>